<keyword evidence="9 13" id="KW-0066">ATP synthesis</keyword>
<dbReference type="GO" id="GO:0012505">
    <property type="term" value="C:endomembrane system"/>
    <property type="evidence" value="ECO:0007669"/>
    <property type="project" value="UniProtKB-SubCell"/>
</dbReference>
<evidence type="ECO:0000256" key="10">
    <source>
        <dbReference type="ARBA" id="ARBA00025198"/>
    </source>
</evidence>
<comment type="similarity">
    <text evidence="1 13 14">Belongs to the ATPase B chain family.</text>
</comment>
<dbReference type="InterPro" id="IPR002146">
    <property type="entry name" value="ATP_synth_b/b'su_bac/chlpt"/>
</dbReference>
<evidence type="ECO:0000256" key="13">
    <source>
        <dbReference type="HAMAP-Rule" id="MF_01398"/>
    </source>
</evidence>
<evidence type="ECO:0000256" key="14">
    <source>
        <dbReference type="RuleBase" id="RU003848"/>
    </source>
</evidence>
<keyword evidence="16" id="KW-1185">Reference proteome</keyword>
<evidence type="ECO:0000313" key="15">
    <source>
        <dbReference type="EMBL" id="QQG65386.1"/>
    </source>
</evidence>
<sequence length="143" mass="15736">MISVDVTLLMHIINMIVLMFVLNAILYKPVLGILEKRARKISSLNDEVVKFEQDARQRQLELDNKMREASGKAKKALDGARAQAQAIGAEKLAAIRSESDSLKAQELAAMRTQVEAARKELREDTAAFAQAMAGKILGRSVDA</sequence>
<dbReference type="Pfam" id="PF00430">
    <property type="entry name" value="ATP-synt_B"/>
    <property type="match status" value="1"/>
</dbReference>
<gene>
    <name evidence="13" type="primary">atpF</name>
    <name evidence="15" type="ORF">HP555_05670</name>
</gene>
<keyword evidence="4 13" id="KW-0812">Transmembrane</keyword>
<dbReference type="KEGG" id="dog:HP555_05670"/>
<keyword evidence="2 13" id="KW-0813">Transport</keyword>
<dbReference type="RefSeq" id="WP_199264207.1">
    <property type="nucleotide sequence ID" value="NZ_CP054140.1"/>
</dbReference>
<evidence type="ECO:0000256" key="12">
    <source>
        <dbReference type="ARBA" id="ARBA00037847"/>
    </source>
</evidence>
<dbReference type="PANTHER" id="PTHR33445">
    <property type="entry name" value="ATP SYNTHASE SUBUNIT B', CHLOROPLASTIC"/>
    <property type="match status" value="1"/>
</dbReference>
<keyword evidence="3 13" id="KW-0138">CF(0)</keyword>
<evidence type="ECO:0000256" key="9">
    <source>
        <dbReference type="ARBA" id="ARBA00023310"/>
    </source>
</evidence>
<keyword evidence="7 13" id="KW-0406">Ion transport</keyword>
<evidence type="ECO:0000256" key="6">
    <source>
        <dbReference type="ARBA" id="ARBA00022989"/>
    </source>
</evidence>
<evidence type="ECO:0000256" key="7">
    <source>
        <dbReference type="ARBA" id="ARBA00023065"/>
    </source>
</evidence>
<dbReference type="GO" id="GO:0045259">
    <property type="term" value="C:proton-transporting ATP synthase complex"/>
    <property type="evidence" value="ECO:0007669"/>
    <property type="project" value="UniProtKB-KW"/>
</dbReference>
<keyword evidence="13" id="KW-1003">Cell membrane</keyword>
<evidence type="ECO:0000256" key="4">
    <source>
        <dbReference type="ARBA" id="ARBA00022692"/>
    </source>
</evidence>
<comment type="function">
    <text evidence="11">Component of the F(0) channel, it forms part of the peripheral stalk, linking F(1) to F(0). The b'-subunit is a diverged and duplicated form of b found in plants and photosynthetic bacteria.</text>
</comment>
<keyword evidence="8 13" id="KW-0472">Membrane</keyword>
<dbReference type="PANTHER" id="PTHR33445:SF2">
    <property type="entry name" value="ATP SYNTHASE SUBUNIT B', CHLOROPLASTIC"/>
    <property type="match status" value="1"/>
</dbReference>
<comment type="subunit">
    <text evidence="13">F-type ATPases have 2 components, F(1) - the catalytic core - and F(0) - the membrane proton channel. F(1) has five subunits: alpha(3), beta(3), gamma(1), delta(1), epsilon(1). F(0) has three main subunits: a(1), b(2) and c(10-14). The alpha and beta chains form an alternating ring which encloses part of the gamma chain. F(1) is attached to F(0) by a central stalk formed by the gamma and epsilon chains, while a peripheral stalk is formed by the delta and b chains.</text>
</comment>
<proteinExistence type="inferred from homology"/>
<evidence type="ECO:0000256" key="8">
    <source>
        <dbReference type="ARBA" id="ARBA00023136"/>
    </source>
</evidence>
<evidence type="ECO:0000256" key="11">
    <source>
        <dbReference type="ARBA" id="ARBA00025614"/>
    </source>
</evidence>
<comment type="function">
    <text evidence="10 13">F(1)F(0) ATP synthase produces ATP from ADP in the presence of a proton or sodium gradient. F-type ATPases consist of two structural domains, F(1) containing the extramembraneous catalytic core and F(0) containing the membrane proton channel, linked together by a central stalk and a peripheral stalk. During catalysis, ATP synthesis in the catalytic domain of F(1) is coupled via a rotary mechanism of the central stalk subunits to proton translocation.</text>
</comment>
<evidence type="ECO:0000256" key="5">
    <source>
        <dbReference type="ARBA" id="ARBA00022781"/>
    </source>
</evidence>
<dbReference type="GO" id="GO:0046933">
    <property type="term" value="F:proton-transporting ATP synthase activity, rotational mechanism"/>
    <property type="evidence" value="ECO:0007669"/>
    <property type="project" value="UniProtKB-UniRule"/>
</dbReference>
<organism evidence="15 16">
    <name type="scientific">Desulfobulbus oligotrophicus</name>
    <dbReference type="NCBI Taxonomy" id="1909699"/>
    <lineage>
        <taxon>Bacteria</taxon>
        <taxon>Pseudomonadati</taxon>
        <taxon>Thermodesulfobacteriota</taxon>
        <taxon>Desulfobulbia</taxon>
        <taxon>Desulfobulbales</taxon>
        <taxon>Desulfobulbaceae</taxon>
        <taxon>Desulfobulbus</taxon>
    </lineage>
</organism>
<protein>
    <recommendedName>
        <fullName evidence="13">ATP synthase subunit b</fullName>
    </recommendedName>
    <alternativeName>
        <fullName evidence="13">ATP synthase F(0) sector subunit b</fullName>
    </alternativeName>
    <alternativeName>
        <fullName evidence="13">ATPase subunit I</fullName>
    </alternativeName>
    <alternativeName>
        <fullName evidence="13">F-type ATPase subunit b</fullName>
        <shortName evidence="13">F-ATPase subunit b</shortName>
    </alternativeName>
</protein>
<dbReference type="CDD" id="cd06503">
    <property type="entry name" value="ATP-synt_Fo_b"/>
    <property type="match status" value="1"/>
</dbReference>
<dbReference type="HAMAP" id="MF_01398">
    <property type="entry name" value="ATP_synth_b_bprime"/>
    <property type="match status" value="1"/>
</dbReference>
<dbReference type="AlphaFoldDB" id="A0A7T5VCP0"/>
<dbReference type="GO" id="GO:0046961">
    <property type="term" value="F:proton-transporting ATPase activity, rotational mechanism"/>
    <property type="evidence" value="ECO:0007669"/>
    <property type="project" value="TreeGrafter"/>
</dbReference>
<keyword evidence="5 13" id="KW-0375">Hydrogen ion transport</keyword>
<accession>A0A7T5VCP0</accession>
<evidence type="ECO:0000256" key="3">
    <source>
        <dbReference type="ARBA" id="ARBA00022547"/>
    </source>
</evidence>
<comment type="subcellular location">
    <subcellularLocation>
        <location evidence="13">Cell membrane</location>
        <topology evidence="13">Single-pass membrane protein</topology>
    </subcellularLocation>
    <subcellularLocation>
        <location evidence="12">Endomembrane system</location>
        <topology evidence="12">Single-pass membrane protein</topology>
    </subcellularLocation>
</comment>
<dbReference type="EMBL" id="CP054140">
    <property type="protein sequence ID" value="QQG65386.1"/>
    <property type="molecule type" value="Genomic_DNA"/>
</dbReference>
<evidence type="ECO:0000313" key="16">
    <source>
        <dbReference type="Proteomes" id="UP000596092"/>
    </source>
</evidence>
<evidence type="ECO:0000256" key="2">
    <source>
        <dbReference type="ARBA" id="ARBA00022448"/>
    </source>
</evidence>
<keyword evidence="6 13" id="KW-1133">Transmembrane helix</keyword>
<evidence type="ECO:0000256" key="1">
    <source>
        <dbReference type="ARBA" id="ARBA00005513"/>
    </source>
</evidence>
<feature type="transmembrane region" description="Helical" evidence="13">
    <location>
        <begin position="6"/>
        <end position="27"/>
    </location>
</feature>
<dbReference type="InterPro" id="IPR050059">
    <property type="entry name" value="ATP_synthase_B_chain"/>
</dbReference>
<dbReference type="Proteomes" id="UP000596092">
    <property type="component" value="Chromosome"/>
</dbReference>
<reference evidence="15 16" key="1">
    <citation type="submission" date="2020-05" db="EMBL/GenBank/DDBJ databases">
        <title>Complete genome of Desulfobulbus oligotrophicus.</title>
        <authorList>
            <person name="Podar M."/>
        </authorList>
    </citation>
    <scope>NUCLEOTIDE SEQUENCE [LARGE SCALE GENOMIC DNA]</scope>
    <source>
        <strain evidence="15 16">Prop6</strain>
    </source>
</reference>
<dbReference type="GO" id="GO:0005886">
    <property type="term" value="C:plasma membrane"/>
    <property type="evidence" value="ECO:0007669"/>
    <property type="project" value="UniProtKB-SubCell"/>
</dbReference>
<name>A0A7T5VCP0_9BACT</name>